<evidence type="ECO:0000313" key="11">
    <source>
        <dbReference type="EMBL" id="AKK19900.1"/>
    </source>
</evidence>
<dbReference type="PANTHER" id="PTHR30511:SF0">
    <property type="entry name" value="ALANINE RACEMASE, CATABOLIC-RELATED"/>
    <property type="match status" value="1"/>
</dbReference>
<dbReference type="STRING" id="1277257.G293_01340"/>
<keyword evidence="5 7" id="KW-0663">Pyridoxal phosphate</keyword>
<keyword evidence="12" id="KW-1185">Reference proteome</keyword>
<comment type="function">
    <text evidence="7">Catalyzes the interconversion of L-alanine and D-alanine. May also act on other amino acids.</text>
</comment>
<gene>
    <name evidence="11" type="ORF">G293_01340</name>
</gene>
<feature type="active site" description="Proton acceptor; specific for D-alanine" evidence="7">
    <location>
        <position position="37"/>
    </location>
</feature>
<organism evidence="11 12">
    <name type="scientific">Candidatus Liberibacter africanus PTSAPSY</name>
    <dbReference type="NCBI Taxonomy" id="1277257"/>
    <lineage>
        <taxon>Bacteria</taxon>
        <taxon>Pseudomonadati</taxon>
        <taxon>Pseudomonadota</taxon>
        <taxon>Alphaproteobacteria</taxon>
        <taxon>Hyphomicrobiales</taxon>
        <taxon>Rhizobiaceae</taxon>
        <taxon>Liberibacter</taxon>
    </lineage>
</organism>
<dbReference type="SMART" id="SM01005">
    <property type="entry name" value="Ala_racemase_C"/>
    <property type="match status" value="1"/>
</dbReference>
<evidence type="ECO:0000259" key="10">
    <source>
        <dbReference type="SMART" id="SM01005"/>
    </source>
</evidence>
<dbReference type="InterPro" id="IPR001608">
    <property type="entry name" value="Ala_racemase_N"/>
</dbReference>
<dbReference type="GO" id="GO:0030632">
    <property type="term" value="P:D-alanine biosynthetic process"/>
    <property type="evidence" value="ECO:0007669"/>
    <property type="project" value="UniProtKB-UniRule"/>
</dbReference>
<dbReference type="InterPro" id="IPR020622">
    <property type="entry name" value="Ala_racemase_pyridoxalP-BS"/>
</dbReference>
<evidence type="ECO:0000313" key="12">
    <source>
        <dbReference type="Proteomes" id="UP000035503"/>
    </source>
</evidence>
<evidence type="ECO:0000256" key="2">
    <source>
        <dbReference type="ARBA" id="ARBA00001933"/>
    </source>
</evidence>
<dbReference type="Gene3D" id="2.40.37.10">
    <property type="entry name" value="Lyase, Ornithine Decarboxylase, Chain A, domain 1"/>
    <property type="match status" value="1"/>
</dbReference>
<keyword evidence="6 7" id="KW-0413">Isomerase</keyword>
<dbReference type="EMBL" id="CP004021">
    <property type="protein sequence ID" value="AKK19900.1"/>
    <property type="molecule type" value="Genomic_DNA"/>
</dbReference>
<evidence type="ECO:0000256" key="1">
    <source>
        <dbReference type="ARBA" id="ARBA00000316"/>
    </source>
</evidence>
<dbReference type="AlphaFoldDB" id="A0A0G3I3X1"/>
<dbReference type="OrthoDB" id="9813814at2"/>
<reference evidence="11 12" key="1">
    <citation type="journal article" date="2015" name="Genome Announc.">
        <title>Complete Genome Sequence of 'Candidatus Liberibacter africanus,' a Bacterium Associated with Citrus Huanglongbing.</title>
        <authorList>
            <person name="Lin H."/>
            <person name="Pietersen G."/>
            <person name="Han C."/>
            <person name="Read D.A."/>
            <person name="Lou B."/>
            <person name="Gupta G."/>
            <person name="Civerolo E.L."/>
        </authorList>
    </citation>
    <scope>NUCLEOTIDE SEQUENCE [LARGE SCALE GENOMIC DNA]</scope>
    <source>
        <strain evidence="11 12">PTSAPSY</strain>
    </source>
</reference>
<dbReference type="Pfam" id="PF00842">
    <property type="entry name" value="Ala_racemase_C"/>
    <property type="match status" value="1"/>
</dbReference>
<evidence type="ECO:0000256" key="9">
    <source>
        <dbReference type="PIRSR" id="PIRSR600821-52"/>
    </source>
</evidence>
<dbReference type="UniPathway" id="UPA00042">
    <property type="reaction ID" value="UER00497"/>
</dbReference>
<dbReference type="PRINTS" id="PR00992">
    <property type="entry name" value="ALARACEMASE"/>
</dbReference>
<proteinExistence type="inferred from homology"/>
<comment type="similarity">
    <text evidence="3 7">Belongs to the alanine racemase family.</text>
</comment>
<feature type="binding site" evidence="7 9">
    <location>
        <position position="134"/>
    </location>
    <ligand>
        <name>substrate</name>
    </ligand>
</feature>
<dbReference type="SUPFAM" id="SSF50621">
    <property type="entry name" value="Alanine racemase C-terminal domain-like"/>
    <property type="match status" value="1"/>
</dbReference>
<dbReference type="EC" id="5.1.1.1" evidence="4 7"/>
<name>A0A0G3I3X1_LIBAF</name>
<comment type="pathway">
    <text evidence="7">Amino-acid biosynthesis; D-alanine biosynthesis; D-alanine from L-alanine: step 1/1.</text>
</comment>
<dbReference type="CDD" id="cd00430">
    <property type="entry name" value="PLPDE_III_AR"/>
    <property type="match status" value="1"/>
</dbReference>
<dbReference type="RefSeq" id="WP_047263964.1">
    <property type="nucleotide sequence ID" value="NZ_CP004021.1"/>
</dbReference>
<dbReference type="PATRIC" id="fig|1277257.4.peg.293"/>
<dbReference type="Pfam" id="PF01168">
    <property type="entry name" value="Ala_racemase_N"/>
    <property type="match status" value="1"/>
</dbReference>
<protein>
    <recommendedName>
        <fullName evidence="4 7">Alanine racemase</fullName>
        <ecNumber evidence="4 7">5.1.1.1</ecNumber>
    </recommendedName>
</protein>
<evidence type="ECO:0000256" key="3">
    <source>
        <dbReference type="ARBA" id="ARBA00007880"/>
    </source>
</evidence>
<evidence type="ECO:0000256" key="6">
    <source>
        <dbReference type="ARBA" id="ARBA00023235"/>
    </source>
</evidence>
<evidence type="ECO:0000256" key="4">
    <source>
        <dbReference type="ARBA" id="ARBA00013089"/>
    </source>
</evidence>
<accession>A0A0G3I3X1</accession>
<dbReference type="HAMAP" id="MF_01201">
    <property type="entry name" value="Ala_racemase"/>
    <property type="match status" value="1"/>
</dbReference>
<comment type="catalytic activity">
    <reaction evidence="1 7">
        <text>L-alanine = D-alanine</text>
        <dbReference type="Rhea" id="RHEA:20249"/>
        <dbReference type="ChEBI" id="CHEBI:57416"/>
        <dbReference type="ChEBI" id="CHEBI:57972"/>
        <dbReference type="EC" id="5.1.1.1"/>
    </reaction>
</comment>
<dbReference type="PROSITE" id="PS00395">
    <property type="entry name" value="ALANINE_RACEMASE"/>
    <property type="match status" value="1"/>
</dbReference>
<dbReference type="InterPro" id="IPR009006">
    <property type="entry name" value="Ala_racemase/Decarboxylase_C"/>
</dbReference>
<dbReference type="SUPFAM" id="SSF51419">
    <property type="entry name" value="PLP-binding barrel"/>
    <property type="match status" value="1"/>
</dbReference>
<comment type="cofactor">
    <cofactor evidence="2 7 8">
        <name>pyridoxal 5'-phosphate</name>
        <dbReference type="ChEBI" id="CHEBI:597326"/>
    </cofactor>
</comment>
<dbReference type="GO" id="GO:0030170">
    <property type="term" value="F:pyridoxal phosphate binding"/>
    <property type="evidence" value="ECO:0007669"/>
    <property type="project" value="UniProtKB-UniRule"/>
</dbReference>
<feature type="modified residue" description="N6-(pyridoxal phosphate)lysine" evidence="7 8">
    <location>
        <position position="37"/>
    </location>
</feature>
<dbReference type="Gene3D" id="3.20.20.10">
    <property type="entry name" value="Alanine racemase"/>
    <property type="match status" value="1"/>
</dbReference>
<dbReference type="KEGG" id="lau:G293_01340"/>
<evidence type="ECO:0000256" key="7">
    <source>
        <dbReference type="HAMAP-Rule" id="MF_01201"/>
    </source>
</evidence>
<dbReference type="NCBIfam" id="TIGR00492">
    <property type="entry name" value="alr"/>
    <property type="match status" value="1"/>
</dbReference>
<dbReference type="GO" id="GO:0008784">
    <property type="term" value="F:alanine racemase activity"/>
    <property type="evidence" value="ECO:0007669"/>
    <property type="project" value="UniProtKB-UniRule"/>
</dbReference>
<dbReference type="GO" id="GO:0005829">
    <property type="term" value="C:cytosol"/>
    <property type="evidence" value="ECO:0007669"/>
    <property type="project" value="TreeGrafter"/>
</dbReference>
<dbReference type="InterPro" id="IPR000821">
    <property type="entry name" value="Ala_racemase"/>
</dbReference>
<feature type="active site" description="Proton acceptor; specific for L-alanine" evidence="7">
    <location>
        <position position="256"/>
    </location>
</feature>
<dbReference type="InterPro" id="IPR029066">
    <property type="entry name" value="PLP-binding_barrel"/>
</dbReference>
<evidence type="ECO:0000256" key="5">
    <source>
        <dbReference type="ARBA" id="ARBA00022898"/>
    </source>
</evidence>
<sequence>MHSNEFLKLTIDLTALKNNWHSVNQLSGSARTAAVVKDDAYGLGLEKIAIALYNAGAQDFFVTDVAEGVKLRSYLPKAKIFVLYGINPGEEKHLFNANLIPVISSISQLSFYGKLISSGVCHPYALQVDTGFNRLGLSLEEALDFAQNYLNKKSDNLSLIMSHLACADDPKSHVNSVQLKRFRTLVTYYKGVEASLVSSAGILLGSDYHFQLTRPGISLYGGTHTINKSHPMETVVTAEARIIQIRKSLAGEIISYGGGKKLTRNSLIAVASIGYADGYPLTMSRLDSKNKPFLFSGGEGFVKGYTAPVLGKITMDMTMFDITDSPGIKVGDYIQVFGSHIKLDDVAVASGTTNYDLLVRIGKRYAKFYR</sequence>
<dbReference type="PANTHER" id="PTHR30511">
    <property type="entry name" value="ALANINE RACEMASE"/>
    <property type="match status" value="1"/>
</dbReference>
<dbReference type="Proteomes" id="UP000035503">
    <property type="component" value="Chromosome"/>
</dbReference>
<feature type="binding site" evidence="7 9">
    <location>
        <position position="315"/>
    </location>
    <ligand>
        <name>substrate</name>
    </ligand>
</feature>
<feature type="domain" description="Alanine racemase C-terminal" evidence="10">
    <location>
        <begin position="235"/>
        <end position="370"/>
    </location>
</feature>
<evidence type="ECO:0000256" key="8">
    <source>
        <dbReference type="PIRSR" id="PIRSR600821-50"/>
    </source>
</evidence>
<dbReference type="InterPro" id="IPR011079">
    <property type="entry name" value="Ala_racemase_C"/>
</dbReference>